<reference evidence="4 6" key="1">
    <citation type="journal article" date="2016" name="ISME J.">
        <title>Chasing the elusive Euryarchaeota class WSA2: genomes reveal a uniquely fastidious methyl-reducing methanogen.</title>
        <authorList>
            <person name="Nobu M.K."/>
            <person name="Narihiro T."/>
            <person name="Kuroda K."/>
            <person name="Mei R."/>
            <person name="Liu W.T."/>
        </authorList>
    </citation>
    <scope>NUCLEOTIDE SEQUENCE [LARGE SCALE GENOMIC DNA]</scope>
    <source>
        <strain evidence="4">ADurb1013_Bin02101</strain>
        <strain evidence="5">ADurb1213_Bin02801</strain>
    </source>
</reference>
<dbReference type="Pfam" id="PF00364">
    <property type="entry name" value="Biotin_lipoyl"/>
    <property type="match status" value="1"/>
</dbReference>
<comment type="cofactor">
    <cofactor evidence="1">
        <name>Co(2+)</name>
        <dbReference type="ChEBI" id="CHEBI:48828"/>
    </cofactor>
</comment>
<evidence type="ECO:0000313" key="5">
    <source>
        <dbReference type="EMBL" id="KYC58070.1"/>
    </source>
</evidence>
<comment type="caution">
    <text evidence="4">The sequence shown here is derived from an EMBL/GenBank/DDBJ whole genome shotgun (WGS) entry which is preliminary data.</text>
</comment>
<organism evidence="4 6">
    <name type="scientific">Candidatus Methanofastidiosum methylothiophilum</name>
    <dbReference type="NCBI Taxonomy" id="1705564"/>
    <lineage>
        <taxon>Archaea</taxon>
        <taxon>Methanobacteriati</taxon>
        <taxon>Methanobacteriota</taxon>
        <taxon>Stenosarchaea group</taxon>
        <taxon>Candidatus Methanofastidiosia</taxon>
        <taxon>Candidatus Methanofastidiosales</taxon>
        <taxon>Candidatus Methanofastidiosaceae</taxon>
        <taxon>Candidatus Methanofastidiosum</taxon>
    </lineage>
</organism>
<keyword evidence="4" id="KW-0670">Pyruvate</keyword>
<keyword evidence="4" id="KW-0436">Ligase</keyword>
<accession>A0A150JI28</accession>
<dbReference type="EMBL" id="LNJB01000006">
    <property type="protein sequence ID" value="KYC54881.1"/>
    <property type="molecule type" value="Genomic_DNA"/>
</dbReference>
<evidence type="ECO:0000256" key="1">
    <source>
        <dbReference type="ARBA" id="ARBA00001941"/>
    </source>
</evidence>
<dbReference type="PROSITE" id="PS50968">
    <property type="entry name" value="BIOTINYL_LIPOYL"/>
    <property type="match status" value="1"/>
</dbReference>
<accession>A0A150JCE5</accession>
<evidence type="ECO:0000256" key="2">
    <source>
        <dbReference type="ARBA" id="ARBA00023267"/>
    </source>
</evidence>
<name>A0A150JCE5_9EURY</name>
<dbReference type="PANTHER" id="PTHR45266:SF3">
    <property type="entry name" value="OXALOACETATE DECARBOXYLASE ALPHA CHAIN"/>
    <property type="match status" value="1"/>
</dbReference>
<proteinExistence type="predicted"/>
<dbReference type="PANTHER" id="PTHR45266">
    <property type="entry name" value="OXALOACETATE DECARBOXYLASE ALPHA CHAIN"/>
    <property type="match status" value="1"/>
</dbReference>
<sequence>MAKYKVNVDGKDYEVEIENIGSGSLEIKLGDRKSTVVIEELLEMSRQQSSPKQFYQTTSQAKVASAPVSKPSSGKGEPVKAVMSGTVISLIKKPGDKVAIGDVVLILEAMKMENEISSPLDGIVKDILVSPGKPINTGDTLFTIG</sequence>
<dbReference type="Gene3D" id="2.40.50.100">
    <property type="match status" value="1"/>
</dbReference>
<dbReference type="FunFam" id="2.40.50.100:FF:000003">
    <property type="entry name" value="Acetyl-CoA carboxylase biotin carboxyl carrier protein"/>
    <property type="match status" value="1"/>
</dbReference>
<dbReference type="EC" id="6.4.1.1" evidence="4"/>
<feature type="domain" description="Lipoyl-binding" evidence="3">
    <location>
        <begin position="65"/>
        <end position="145"/>
    </location>
</feature>
<keyword evidence="2" id="KW-0092">Biotin</keyword>
<evidence type="ECO:0000313" key="6">
    <source>
        <dbReference type="Proteomes" id="UP000092420"/>
    </source>
</evidence>
<dbReference type="EMBL" id="LNJE01000005">
    <property type="protein sequence ID" value="KYC58070.1"/>
    <property type="molecule type" value="Genomic_DNA"/>
</dbReference>
<dbReference type="InterPro" id="IPR011053">
    <property type="entry name" value="Single_hybrid_motif"/>
</dbReference>
<evidence type="ECO:0000313" key="4">
    <source>
        <dbReference type="EMBL" id="KYC54881.1"/>
    </source>
</evidence>
<evidence type="ECO:0000259" key="3">
    <source>
        <dbReference type="PROSITE" id="PS50968"/>
    </source>
</evidence>
<dbReference type="InterPro" id="IPR050709">
    <property type="entry name" value="Biotin_Carboxyl_Carrier/Decarb"/>
</dbReference>
<accession>A0A150JLD9</accession>
<dbReference type="Proteomes" id="UP000092420">
    <property type="component" value="Unassembled WGS sequence"/>
</dbReference>
<protein>
    <submittedName>
        <fullName evidence="4">Pyruvate carboxylase subunit B</fullName>
        <ecNumber evidence="4">6.4.1.1</ecNumber>
    </submittedName>
</protein>
<dbReference type="SUPFAM" id="SSF51230">
    <property type="entry name" value="Single hybrid motif"/>
    <property type="match status" value="1"/>
</dbReference>
<dbReference type="InterPro" id="IPR000089">
    <property type="entry name" value="Biotin_lipoyl"/>
</dbReference>
<dbReference type="PROSITE" id="PS00188">
    <property type="entry name" value="BIOTIN"/>
    <property type="match status" value="1"/>
</dbReference>
<gene>
    <name evidence="4" type="primary">pycB_1</name>
    <name evidence="4" type="ORF">AN188_00678</name>
    <name evidence="5" type="ORF">APG09_00570</name>
</gene>
<dbReference type="GO" id="GO:0004736">
    <property type="term" value="F:pyruvate carboxylase activity"/>
    <property type="evidence" value="ECO:0007669"/>
    <property type="project" value="UniProtKB-EC"/>
</dbReference>
<dbReference type="InterPro" id="IPR001882">
    <property type="entry name" value="Biotin_BS"/>
</dbReference>
<dbReference type="CDD" id="cd06850">
    <property type="entry name" value="biotinyl_domain"/>
    <property type="match status" value="1"/>
</dbReference>
<dbReference type="AlphaFoldDB" id="A0A150JCE5"/>